<keyword evidence="2" id="KW-1185">Reference proteome</keyword>
<dbReference type="Proteomes" id="UP000230423">
    <property type="component" value="Unassembled WGS sequence"/>
</dbReference>
<dbReference type="AlphaFoldDB" id="A0A2G9UHG5"/>
<reference evidence="1 2" key="1">
    <citation type="submission" date="2015-09" db="EMBL/GenBank/DDBJ databases">
        <title>Draft genome of the parasitic nematode Teladorsagia circumcincta isolate WARC Sus (inbred).</title>
        <authorList>
            <person name="Mitreva M."/>
        </authorList>
    </citation>
    <scope>NUCLEOTIDE SEQUENCE [LARGE SCALE GENOMIC DNA]</scope>
    <source>
        <strain evidence="1 2">S</strain>
    </source>
</reference>
<organism evidence="1 2">
    <name type="scientific">Teladorsagia circumcincta</name>
    <name type="common">Brown stomach worm</name>
    <name type="synonym">Ostertagia circumcincta</name>
    <dbReference type="NCBI Taxonomy" id="45464"/>
    <lineage>
        <taxon>Eukaryota</taxon>
        <taxon>Metazoa</taxon>
        <taxon>Ecdysozoa</taxon>
        <taxon>Nematoda</taxon>
        <taxon>Chromadorea</taxon>
        <taxon>Rhabditida</taxon>
        <taxon>Rhabditina</taxon>
        <taxon>Rhabditomorpha</taxon>
        <taxon>Strongyloidea</taxon>
        <taxon>Trichostrongylidae</taxon>
        <taxon>Teladorsagia</taxon>
    </lineage>
</organism>
<dbReference type="EMBL" id="KZ346561">
    <property type="protein sequence ID" value="PIO69674.1"/>
    <property type="molecule type" value="Genomic_DNA"/>
</dbReference>
<gene>
    <name evidence="1" type="ORF">TELCIR_08495</name>
</gene>
<evidence type="ECO:0000313" key="1">
    <source>
        <dbReference type="EMBL" id="PIO69674.1"/>
    </source>
</evidence>
<name>A0A2G9UHG5_TELCI</name>
<proteinExistence type="predicted"/>
<accession>A0A2G9UHG5</accession>
<evidence type="ECO:0000313" key="2">
    <source>
        <dbReference type="Proteomes" id="UP000230423"/>
    </source>
</evidence>
<protein>
    <submittedName>
        <fullName evidence="1">Uncharacterized protein</fullName>
    </submittedName>
</protein>
<sequence length="152" mass="17207">MQKFLFETVLDHDVERVEMVSSVEAQARFLDGGRPRMMSVFKYVAFMLHWGNSMDVEVLGPRDYNFNPVGINSGQVQSRFGYAEHLIATLLAMTAQTGPQGEGEVAACEPFGCERGVKSRMEFGQGQPMLPLFRVRLKLVPDTSRIMEWYAH</sequence>